<name>A0AAV7R0I0_PLEWA</name>
<keyword evidence="3" id="KW-1185">Reference proteome</keyword>
<feature type="compositionally biased region" description="Basic and acidic residues" evidence="1">
    <location>
        <begin position="21"/>
        <end position="38"/>
    </location>
</feature>
<protein>
    <submittedName>
        <fullName evidence="2">Uncharacterized protein</fullName>
    </submittedName>
</protein>
<gene>
    <name evidence="2" type="ORF">NDU88_011493</name>
</gene>
<sequence>MITTKTGVGVPGESFQNLDDQDQKERKDQDKEDREATGVKKKKKNKTRRTKDIKSESVFNWQTEKEEFNHYSINTQKEQAWRNITQISWIKTDPAKTQGKRPDEEQGRNCISCRIGQVSQRTLFAAQDWDRSTLSLQRDIHTWTIGSASTAVSGSGAGARRAVPGEQLPGFEGLKAKNASAPFIVARRVPP</sequence>
<evidence type="ECO:0000313" key="3">
    <source>
        <dbReference type="Proteomes" id="UP001066276"/>
    </source>
</evidence>
<evidence type="ECO:0000256" key="1">
    <source>
        <dbReference type="SAM" id="MobiDB-lite"/>
    </source>
</evidence>
<feature type="region of interest" description="Disordered" evidence="1">
    <location>
        <begin position="1"/>
        <end position="55"/>
    </location>
</feature>
<feature type="compositionally biased region" description="Basic residues" evidence="1">
    <location>
        <begin position="39"/>
        <end position="49"/>
    </location>
</feature>
<comment type="caution">
    <text evidence="2">The sequence shown here is derived from an EMBL/GenBank/DDBJ whole genome shotgun (WGS) entry which is preliminary data.</text>
</comment>
<dbReference type="EMBL" id="JANPWB010000010">
    <property type="protein sequence ID" value="KAJ1145202.1"/>
    <property type="molecule type" value="Genomic_DNA"/>
</dbReference>
<dbReference type="AlphaFoldDB" id="A0AAV7R0I0"/>
<dbReference type="Proteomes" id="UP001066276">
    <property type="component" value="Chromosome 6"/>
</dbReference>
<proteinExistence type="predicted"/>
<reference evidence="2" key="1">
    <citation type="journal article" date="2022" name="bioRxiv">
        <title>Sequencing and chromosome-scale assembly of the giantPleurodeles waltlgenome.</title>
        <authorList>
            <person name="Brown T."/>
            <person name="Elewa A."/>
            <person name="Iarovenko S."/>
            <person name="Subramanian E."/>
            <person name="Araus A.J."/>
            <person name="Petzold A."/>
            <person name="Susuki M."/>
            <person name="Suzuki K.-i.T."/>
            <person name="Hayashi T."/>
            <person name="Toyoda A."/>
            <person name="Oliveira C."/>
            <person name="Osipova E."/>
            <person name="Leigh N.D."/>
            <person name="Simon A."/>
            <person name="Yun M.H."/>
        </authorList>
    </citation>
    <scope>NUCLEOTIDE SEQUENCE</scope>
    <source>
        <strain evidence="2">20211129_DDA</strain>
        <tissue evidence="2">Liver</tissue>
    </source>
</reference>
<accession>A0AAV7R0I0</accession>
<organism evidence="2 3">
    <name type="scientific">Pleurodeles waltl</name>
    <name type="common">Iberian ribbed newt</name>
    <dbReference type="NCBI Taxonomy" id="8319"/>
    <lineage>
        <taxon>Eukaryota</taxon>
        <taxon>Metazoa</taxon>
        <taxon>Chordata</taxon>
        <taxon>Craniata</taxon>
        <taxon>Vertebrata</taxon>
        <taxon>Euteleostomi</taxon>
        <taxon>Amphibia</taxon>
        <taxon>Batrachia</taxon>
        <taxon>Caudata</taxon>
        <taxon>Salamandroidea</taxon>
        <taxon>Salamandridae</taxon>
        <taxon>Pleurodelinae</taxon>
        <taxon>Pleurodeles</taxon>
    </lineage>
</organism>
<evidence type="ECO:0000313" key="2">
    <source>
        <dbReference type="EMBL" id="KAJ1145202.1"/>
    </source>
</evidence>